<keyword evidence="3" id="KW-0963">Cytoplasm</keyword>
<evidence type="ECO:0000313" key="5">
    <source>
        <dbReference type="EMBL" id="KAG9659550.1"/>
    </source>
</evidence>
<reference evidence="5" key="1">
    <citation type="journal article" date="2021" name="J Fungi (Basel)">
        <title>Virulence traits and population genomics of the black yeast Aureobasidium melanogenum.</title>
        <authorList>
            <person name="Cernosa A."/>
            <person name="Sun X."/>
            <person name="Gostincar C."/>
            <person name="Fang C."/>
            <person name="Gunde-Cimerman N."/>
            <person name="Song Z."/>
        </authorList>
    </citation>
    <scope>NUCLEOTIDE SEQUENCE</scope>
    <source>
        <strain evidence="5">EXF-9911</strain>
    </source>
</reference>
<dbReference type="GO" id="GO:0007266">
    <property type="term" value="P:Rho protein signal transduction"/>
    <property type="evidence" value="ECO:0007669"/>
    <property type="project" value="InterPro"/>
</dbReference>
<dbReference type="GO" id="GO:0005094">
    <property type="term" value="F:Rho GDP-dissociation inhibitor activity"/>
    <property type="evidence" value="ECO:0007669"/>
    <property type="project" value="InterPro"/>
</dbReference>
<evidence type="ECO:0000256" key="1">
    <source>
        <dbReference type="ARBA" id="ARBA00004496"/>
    </source>
</evidence>
<dbReference type="InterPro" id="IPR014756">
    <property type="entry name" value="Ig_E-set"/>
</dbReference>
<dbReference type="OrthoDB" id="1683373at2759"/>
<reference evidence="5" key="2">
    <citation type="submission" date="2021-08" db="EMBL/GenBank/DDBJ databases">
        <authorList>
            <person name="Gostincar C."/>
            <person name="Sun X."/>
            <person name="Song Z."/>
            <person name="Gunde-Cimerman N."/>
        </authorList>
    </citation>
    <scope>NUCLEOTIDE SEQUENCE</scope>
    <source>
        <strain evidence="5">EXF-9911</strain>
    </source>
</reference>
<gene>
    <name evidence="5" type="ORF">KCU76_g19724</name>
</gene>
<dbReference type="GO" id="GO:0005829">
    <property type="term" value="C:cytosol"/>
    <property type="evidence" value="ECO:0007669"/>
    <property type="project" value="TreeGrafter"/>
</dbReference>
<dbReference type="Gene3D" id="2.70.50.30">
    <property type="entry name" value="Coagulation Factor XIII, subunit A, domain 1"/>
    <property type="match status" value="1"/>
</dbReference>
<dbReference type="Proteomes" id="UP000779574">
    <property type="component" value="Unassembled WGS sequence"/>
</dbReference>
<dbReference type="Pfam" id="PF02115">
    <property type="entry name" value="Rho_GDI"/>
    <property type="match status" value="1"/>
</dbReference>
<dbReference type="SUPFAM" id="SSF81296">
    <property type="entry name" value="E set domains"/>
    <property type="match status" value="1"/>
</dbReference>
<evidence type="ECO:0000313" key="6">
    <source>
        <dbReference type="Proteomes" id="UP000779574"/>
    </source>
</evidence>
<comment type="subcellular location">
    <subcellularLocation>
        <location evidence="1">Cytoplasm</location>
    </subcellularLocation>
</comment>
<protein>
    <submittedName>
        <fullName evidence="5">E set domain-containing protein</fullName>
    </submittedName>
</protein>
<dbReference type="AlphaFoldDB" id="A0A9P8IXL8"/>
<sequence>MSGATDFHDDELRPETTAGFKVGEKKTLEEYQQLDQNDESLRKWKESLGIGSGTTIGDASDPRKVIIVSLGLEVEGRPDIIIDLSTPGALESLKSKPFTIKEGATFRMKARFRVQHQILSG</sequence>
<evidence type="ECO:0000256" key="4">
    <source>
        <dbReference type="SAM" id="MobiDB-lite"/>
    </source>
</evidence>
<dbReference type="GO" id="GO:0016020">
    <property type="term" value="C:membrane"/>
    <property type="evidence" value="ECO:0007669"/>
    <property type="project" value="TreeGrafter"/>
</dbReference>
<evidence type="ECO:0000256" key="3">
    <source>
        <dbReference type="ARBA" id="ARBA00022490"/>
    </source>
</evidence>
<feature type="compositionally biased region" description="Basic and acidic residues" evidence="4">
    <location>
        <begin position="1"/>
        <end position="14"/>
    </location>
</feature>
<dbReference type="PANTHER" id="PTHR10980:SF3">
    <property type="entry name" value="LD16419P"/>
    <property type="match status" value="1"/>
</dbReference>
<comment type="caution">
    <text evidence="5">The sequence shown here is derived from an EMBL/GenBank/DDBJ whole genome shotgun (WGS) entry which is preliminary data.</text>
</comment>
<organism evidence="5 6">
    <name type="scientific">Aureobasidium melanogenum</name>
    <name type="common">Aureobasidium pullulans var. melanogenum</name>
    <dbReference type="NCBI Taxonomy" id="46634"/>
    <lineage>
        <taxon>Eukaryota</taxon>
        <taxon>Fungi</taxon>
        <taxon>Dikarya</taxon>
        <taxon>Ascomycota</taxon>
        <taxon>Pezizomycotina</taxon>
        <taxon>Dothideomycetes</taxon>
        <taxon>Dothideomycetidae</taxon>
        <taxon>Dothideales</taxon>
        <taxon>Saccotheciaceae</taxon>
        <taxon>Aureobasidium</taxon>
    </lineage>
</organism>
<dbReference type="InterPro" id="IPR024792">
    <property type="entry name" value="RhoGDI_dom_sf"/>
</dbReference>
<dbReference type="PANTHER" id="PTHR10980">
    <property type="entry name" value="RHO GDP-DISSOCIATION INHIBITOR"/>
    <property type="match status" value="1"/>
</dbReference>
<comment type="similarity">
    <text evidence="2">Belongs to the Rho GDI family.</text>
</comment>
<evidence type="ECO:0000256" key="2">
    <source>
        <dbReference type="ARBA" id="ARBA00009758"/>
    </source>
</evidence>
<proteinExistence type="inferred from homology"/>
<dbReference type="EMBL" id="JAHFXF010002134">
    <property type="protein sequence ID" value="KAG9659550.1"/>
    <property type="molecule type" value="Genomic_DNA"/>
</dbReference>
<dbReference type="InterPro" id="IPR000406">
    <property type="entry name" value="Rho_GDI"/>
</dbReference>
<accession>A0A9P8IXL8</accession>
<feature type="non-terminal residue" evidence="5">
    <location>
        <position position="121"/>
    </location>
</feature>
<feature type="region of interest" description="Disordered" evidence="4">
    <location>
        <begin position="1"/>
        <end position="24"/>
    </location>
</feature>
<name>A0A9P8IXL8_AURME</name>